<reference evidence="1" key="2">
    <citation type="submission" date="2023-03" db="EMBL/GenBank/DDBJ databases">
        <authorList>
            <person name="Obshta O."/>
            <person name="Zabrodski M.W."/>
            <person name="Soomro T."/>
            <person name="Wilson G."/>
            <person name="Masood F."/>
            <person name="Thebeau J."/>
            <person name="Bezerra Da Silva M.C."/>
            <person name="Raza F."/>
            <person name="Biganski S."/>
            <person name="Jose M."/>
            <person name="Camilli M."/>
            <person name="Kozii I.V."/>
            <person name="Kozii R.V."/>
            <person name="Simko E."/>
            <person name="Wood S.C."/>
        </authorList>
    </citation>
    <scope>NUCLEOTIDE SEQUENCE</scope>
    <source>
        <strain evidence="1">PL001</strain>
    </source>
</reference>
<reference evidence="1" key="1">
    <citation type="journal article" date="2023" name="J. Vet. Diagn. Invest.">
        <title>Oxytetracycline-resistant Paenibacillus larvae identified in commercial beekeeping operations in Saskatchewan using pooled honey sampling.</title>
        <authorList>
            <person name="Obshta O."/>
            <person name="Zabrodski M.W."/>
            <person name="Soomro T."/>
            <person name="Wilson G."/>
            <person name="Masood F."/>
            <person name="Thebeau J."/>
            <person name="Silva M.C.B."/>
            <person name="Biganski S."/>
            <person name="Kozii I.V."/>
            <person name="Koziy R.V."/>
            <person name="Raza M.F."/>
            <person name="Jose M.S."/>
            <person name="Simko E."/>
            <person name="Wood S.C."/>
        </authorList>
    </citation>
    <scope>NUCLEOTIDE SEQUENCE</scope>
    <source>
        <strain evidence="1">PL001</strain>
    </source>
</reference>
<accession>A0AAP5JWD4</accession>
<sequence length="134" mass="14999">MSGNGAVCLQRSVHAVRVDEPSKWIKGGSEEAEELSEVIEEGFNEIYFRIPQRESDEGYTDMVDFTETIEDKMLRSTLMHILSGDSLINCVLTMGALQVTRCVSLSYTVFTQRESRCEPYTLLSNVAVCFTIGS</sequence>
<dbReference type="RefSeq" id="WP_144029698.1">
    <property type="nucleotide sequence ID" value="NZ_JAMDNE010000012.1"/>
</dbReference>
<evidence type="ECO:0000313" key="1">
    <source>
        <dbReference type="EMBL" id="MDT2252908.1"/>
    </source>
</evidence>
<evidence type="ECO:0000313" key="2">
    <source>
        <dbReference type="Proteomes" id="UP001259239"/>
    </source>
</evidence>
<comment type="caution">
    <text evidence="1">The sequence shown here is derived from an EMBL/GenBank/DDBJ whole genome shotgun (WGS) entry which is preliminary data.</text>
</comment>
<name>A0AAP5JWD4_9BACL</name>
<gene>
    <name evidence="1" type="ORF">P7H09_17075</name>
</gene>
<dbReference type="Proteomes" id="UP001259239">
    <property type="component" value="Unassembled WGS sequence"/>
</dbReference>
<proteinExistence type="predicted"/>
<protein>
    <submittedName>
        <fullName evidence="1">Uncharacterized protein</fullName>
    </submittedName>
</protein>
<dbReference type="EMBL" id="JARQGV010000004">
    <property type="protein sequence ID" value="MDT2252908.1"/>
    <property type="molecule type" value="Genomic_DNA"/>
</dbReference>
<organism evidence="1 2">
    <name type="scientific">Paenibacillus larvae</name>
    <dbReference type="NCBI Taxonomy" id="1464"/>
    <lineage>
        <taxon>Bacteria</taxon>
        <taxon>Bacillati</taxon>
        <taxon>Bacillota</taxon>
        <taxon>Bacilli</taxon>
        <taxon>Bacillales</taxon>
        <taxon>Paenibacillaceae</taxon>
        <taxon>Paenibacillus</taxon>
    </lineage>
</organism>
<dbReference type="AlphaFoldDB" id="A0AAP5JWD4"/>